<dbReference type="InterPro" id="IPR002146">
    <property type="entry name" value="ATP_synth_b/b'su_bac/chlpt"/>
</dbReference>
<evidence type="ECO:0000256" key="14">
    <source>
        <dbReference type="ARBA" id="ARBA00037847"/>
    </source>
</evidence>
<evidence type="ECO:0000256" key="11">
    <source>
        <dbReference type="ARBA" id="ARBA00025198"/>
    </source>
</evidence>
<evidence type="ECO:0000256" key="8">
    <source>
        <dbReference type="ARBA" id="ARBA00023065"/>
    </source>
</evidence>
<feature type="coiled-coil region" evidence="17">
    <location>
        <begin position="95"/>
        <end position="122"/>
    </location>
</feature>
<feature type="transmembrane region" description="Helical" evidence="15">
    <location>
        <begin position="6"/>
        <end position="26"/>
    </location>
</feature>
<dbReference type="AlphaFoldDB" id="A0A251X453"/>
<comment type="function">
    <text evidence="11 15">F(1)F(0) ATP synthase produces ATP from ADP in the presence of a proton or sodium gradient. F-type ATPases consist of two structural domains, F(1) containing the extramembraneous catalytic core and F(0) containing the membrane proton channel, linked together by a central stalk and a peripheral stalk. During catalysis, ATP synthesis in the catalytic domain of F(1) is coupled via a rotary mechanism of the central stalk subunits to proton translocation.</text>
</comment>
<comment type="subunit">
    <text evidence="13">F-type ATPases have 2 components, F(1) - the catalytic core - and F(0) - the membrane proton channel. F(1) has five subunits: alpha(3), beta(3), gamma(1), delta(1), epsilon(1). F(0) has four main subunits: a(1), b(2) and c(10-14). The alpha and beta chains form an alternating ring which encloses part of the gamma chain. F(1) is attached to F(0) by a central stalk formed by the gamma and epsilon chains, while a peripheral stalk is formed by the delta and b chains.</text>
</comment>
<keyword evidence="2 15" id="KW-0813">Transport</keyword>
<dbReference type="InterPro" id="IPR005864">
    <property type="entry name" value="ATP_synth_F0_bsu_bac"/>
</dbReference>
<keyword evidence="19" id="KW-1185">Reference proteome</keyword>
<evidence type="ECO:0000256" key="7">
    <source>
        <dbReference type="ARBA" id="ARBA00022989"/>
    </source>
</evidence>
<evidence type="ECO:0000256" key="5">
    <source>
        <dbReference type="ARBA" id="ARBA00022692"/>
    </source>
</evidence>
<dbReference type="GO" id="GO:0046933">
    <property type="term" value="F:proton-transporting ATP synthase activity, rotational mechanism"/>
    <property type="evidence" value="ECO:0007669"/>
    <property type="project" value="UniProtKB-UniRule"/>
</dbReference>
<evidence type="ECO:0000256" key="10">
    <source>
        <dbReference type="ARBA" id="ARBA00023310"/>
    </source>
</evidence>
<dbReference type="SUPFAM" id="SSF81573">
    <property type="entry name" value="F1F0 ATP synthase subunit B, membrane domain"/>
    <property type="match status" value="1"/>
</dbReference>
<dbReference type="InterPro" id="IPR028987">
    <property type="entry name" value="ATP_synth_B-like_membr_sf"/>
</dbReference>
<dbReference type="Gene3D" id="6.10.250.1580">
    <property type="match status" value="1"/>
</dbReference>
<evidence type="ECO:0000256" key="17">
    <source>
        <dbReference type="SAM" id="Coils"/>
    </source>
</evidence>
<evidence type="ECO:0000256" key="4">
    <source>
        <dbReference type="ARBA" id="ARBA00022547"/>
    </source>
</evidence>
<evidence type="ECO:0000313" key="18">
    <source>
        <dbReference type="EMBL" id="OUD12231.1"/>
    </source>
</evidence>
<gene>
    <name evidence="15" type="primary">atpF</name>
    <name evidence="18" type="ORF">TPSD3_14010</name>
</gene>
<dbReference type="PANTHER" id="PTHR33445:SF1">
    <property type="entry name" value="ATP SYNTHASE SUBUNIT B"/>
    <property type="match status" value="1"/>
</dbReference>
<dbReference type="GO" id="GO:0012505">
    <property type="term" value="C:endomembrane system"/>
    <property type="evidence" value="ECO:0007669"/>
    <property type="project" value="UniProtKB-SubCell"/>
</dbReference>
<dbReference type="CDD" id="cd06503">
    <property type="entry name" value="ATP-synt_Fo_b"/>
    <property type="match status" value="1"/>
</dbReference>
<dbReference type="InterPro" id="IPR050059">
    <property type="entry name" value="ATP_synthase_B_chain"/>
</dbReference>
<comment type="subunit">
    <text evidence="15">F-type ATPases have 2 components, F(1) - the catalytic core - and F(0) - the membrane proton channel. F(1) has five subunits: alpha(3), beta(3), gamma(1), delta(1), epsilon(1). F(0) has three main subunits: a(1), b(2) and c(10-14). The alpha and beta chains form an alternating ring which encloses part of the gamma chain. F(1) is attached to F(0) by a central stalk formed by the gamma and epsilon chains, while a peripheral stalk is formed by the delta and b chains.</text>
</comment>
<dbReference type="GO" id="GO:0046961">
    <property type="term" value="F:proton-transporting ATPase activity, rotational mechanism"/>
    <property type="evidence" value="ECO:0007669"/>
    <property type="project" value="TreeGrafter"/>
</dbReference>
<evidence type="ECO:0000256" key="2">
    <source>
        <dbReference type="ARBA" id="ARBA00022448"/>
    </source>
</evidence>
<evidence type="ECO:0000256" key="12">
    <source>
        <dbReference type="ARBA" id="ARBA00025614"/>
    </source>
</evidence>
<evidence type="ECO:0000256" key="15">
    <source>
        <dbReference type="HAMAP-Rule" id="MF_01398"/>
    </source>
</evidence>
<keyword evidence="3 15" id="KW-1003">Cell membrane</keyword>
<reference evidence="18 19" key="1">
    <citation type="submission" date="2016-12" db="EMBL/GenBank/DDBJ databases">
        <title>Thioflexothrix psekupsii D3 genome sequencing and assembly.</title>
        <authorList>
            <person name="Fomenkov A."/>
            <person name="Vincze T."/>
            <person name="Grabovich M."/>
            <person name="Anton B.P."/>
            <person name="Dubinina G."/>
            <person name="Orlova M."/>
            <person name="Belousova E."/>
            <person name="Roberts R.J."/>
        </authorList>
    </citation>
    <scope>NUCLEOTIDE SEQUENCE [LARGE SCALE GENOMIC DNA]</scope>
    <source>
        <strain evidence="18">D3</strain>
    </source>
</reference>
<comment type="subcellular location">
    <subcellularLocation>
        <location evidence="15">Cell membrane</location>
        <topology evidence="15">Single-pass membrane protein</topology>
    </subcellularLocation>
    <subcellularLocation>
        <location evidence="14">Endomembrane system</location>
        <topology evidence="14">Single-pass membrane protein</topology>
    </subcellularLocation>
</comment>
<dbReference type="PANTHER" id="PTHR33445">
    <property type="entry name" value="ATP SYNTHASE SUBUNIT B', CHLOROPLASTIC"/>
    <property type="match status" value="1"/>
</dbReference>
<evidence type="ECO:0000256" key="3">
    <source>
        <dbReference type="ARBA" id="ARBA00022475"/>
    </source>
</evidence>
<dbReference type="EMBL" id="MSLT01000023">
    <property type="protein sequence ID" value="OUD12231.1"/>
    <property type="molecule type" value="Genomic_DNA"/>
</dbReference>
<dbReference type="Pfam" id="PF00430">
    <property type="entry name" value="ATP-synt_B"/>
    <property type="match status" value="1"/>
</dbReference>
<name>A0A251X453_9GAMM</name>
<dbReference type="NCBIfam" id="TIGR01144">
    <property type="entry name" value="ATP_synt_b"/>
    <property type="match status" value="1"/>
</dbReference>
<keyword evidence="5 15" id="KW-0812">Transmembrane</keyword>
<evidence type="ECO:0000256" key="9">
    <source>
        <dbReference type="ARBA" id="ARBA00023136"/>
    </source>
</evidence>
<comment type="caution">
    <text evidence="18">The sequence shown here is derived from an EMBL/GenBank/DDBJ whole genome shotgun (WGS) entry which is preliminary data.</text>
</comment>
<keyword evidence="8 15" id="KW-0406">Ion transport</keyword>
<dbReference type="OrthoDB" id="9788020at2"/>
<accession>A0A251X453</accession>
<proteinExistence type="inferred from homology"/>
<evidence type="ECO:0000256" key="16">
    <source>
        <dbReference type="RuleBase" id="RU003848"/>
    </source>
</evidence>
<protein>
    <recommendedName>
        <fullName evidence="15">ATP synthase subunit b</fullName>
    </recommendedName>
    <alternativeName>
        <fullName evidence="15">ATP synthase F(0) sector subunit b</fullName>
    </alternativeName>
    <alternativeName>
        <fullName evidence="15">ATPase subunit I</fullName>
    </alternativeName>
    <alternativeName>
        <fullName evidence="15">F-type ATPase subunit b</fullName>
        <shortName evidence="15">F-ATPase subunit b</shortName>
    </alternativeName>
</protein>
<dbReference type="GO" id="GO:0005886">
    <property type="term" value="C:plasma membrane"/>
    <property type="evidence" value="ECO:0007669"/>
    <property type="project" value="UniProtKB-SubCell"/>
</dbReference>
<organism evidence="18 19">
    <name type="scientific">Thioflexithrix psekupsensis</name>
    <dbReference type="NCBI Taxonomy" id="1570016"/>
    <lineage>
        <taxon>Bacteria</taxon>
        <taxon>Pseudomonadati</taxon>
        <taxon>Pseudomonadota</taxon>
        <taxon>Gammaproteobacteria</taxon>
        <taxon>Thiotrichales</taxon>
        <taxon>Thioflexithrix</taxon>
    </lineage>
</organism>
<dbReference type="NCBIfam" id="NF004411">
    <property type="entry name" value="PRK05759.1-2"/>
    <property type="match status" value="1"/>
</dbReference>
<evidence type="ECO:0000256" key="6">
    <source>
        <dbReference type="ARBA" id="ARBA00022781"/>
    </source>
</evidence>
<dbReference type="GO" id="GO:0045259">
    <property type="term" value="C:proton-transporting ATP synthase complex"/>
    <property type="evidence" value="ECO:0007669"/>
    <property type="project" value="UniProtKB-KW"/>
</dbReference>
<comment type="function">
    <text evidence="12">Component of the F(0) channel, it forms part of the peripheral stalk, linking F(1) to F(0). The b'-subunit is a diverged and duplicated form of b found in plants and photosynthetic bacteria.</text>
</comment>
<sequence length="156" mass="17281">MNLTATLFGQMGTFAVLVWFVGRYLWGPMTTMLADRNKRIADGLAAADRGKHELELASQRAADVLRKAKQEAADIVSAANKQASQLVEQARTDARAEGQRQLEAAQAEIEQEKKRAQEQLHEQAVGLAILCAEKVLEREINAANHAVFIQQMIKKI</sequence>
<comment type="similarity">
    <text evidence="1 15 16">Belongs to the ATPase B chain family.</text>
</comment>
<keyword evidence="7 15" id="KW-1133">Transmembrane helix</keyword>
<keyword evidence="10 15" id="KW-0066">ATP synthesis</keyword>
<evidence type="ECO:0000313" key="19">
    <source>
        <dbReference type="Proteomes" id="UP000194798"/>
    </source>
</evidence>
<dbReference type="RefSeq" id="WP_086489167.1">
    <property type="nucleotide sequence ID" value="NZ_MSLT01000023.1"/>
</dbReference>
<evidence type="ECO:0000256" key="1">
    <source>
        <dbReference type="ARBA" id="ARBA00005513"/>
    </source>
</evidence>
<keyword evidence="9 15" id="KW-0472">Membrane</keyword>
<keyword evidence="4 15" id="KW-0138">CF(0)</keyword>
<keyword evidence="17" id="KW-0175">Coiled coil</keyword>
<dbReference type="HAMAP" id="MF_01398">
    <property type="entry name" value="ATP_synth_b_bprime"/>
    <property type="match status" value="1"/>
</dbReference>
<keyword evidence="6 15" id="KW-0375">Hydrogen ion transport</keyword>
<evidence type="ECO:0000256" key="13">
    <source>
        <dbReference type="ARBA" id="ARBA00026054"/>
    </source>
</evidence>
<dbReference type="Proteomes" id="UP000194798">
    <property type="component" value="Unassembled WGS sequence"/>
</dbReference>